<evidence type="ECO:0000313" key="3">
    <source>
        <dbReference type="Proteomes" id="UP000199603"/>
    </source>
</evidence>
<dbReference type="AlphaFoldDB" id="A0A1G6VL82"/>
<dbReference type="SUPFAM" id="SSF56112">
    <property type="entry name" value="Protein kinase-like (PK-like)"/>
    <property type="match status" value="1"/>
</dbReference>
<proteinExistence type="predicted"/>
<sequence length="95" mass="10722">MGVVLLGERDDGEYDRRVALKLVRGYVSERVRERFRRERQVLAALEHPHIAGLIDGGTTEAGEPWLAMPFVEGRQLRVLAASSKRPLRSAARRPC</sequence>
<gene>
    <name evidence="2" type="ORF">SAMN04488509_103147</name>
</gene>
<organism evidence="2 3">
    <name type="scientific">Aquimonas voraii</name>
    <dbReference type="NCBI Taxonomy" id="265719"/>
    <lineage>
        <taxon>Bacteria</taxon>
        <taxon>Pseudomonadati</taxon>
        <taxon>Pseudomonadota</taxon>
        <taxon>Gammaproteobacteria</taxon>
        <taxon>Lysobacterales</taxon>
        <taxon>Lysobacteraceae</taxon>
        <taxon>Aquimonas</taxon>
    </lineage>
</organism>
<dbReference type="Proteomes" id="UP000199603">
    <property type="component" value="Unassembled WGS sequence"/>
</dbReference>
<reference evidence="2 3" key="1">
    <citation type="submission" date="2016-10" db="EMBL/GenBank/DDBJ databases">
        <authorList>
            <person name="de Groot N.N."/>
        </authorList>
    </citation>
    <scope>NUCLEOTIDE SEQUENCE [LARGE SCALE GENOMIC DNA]</scope>
    <source>
        <strain evidence="2 3">DSM 16957</strain>
    </source>
</reference>
<dbReference type="InterPro" id="IPR001245">
    <property type="entry name" value="Ser-Thr/Tyr_kinase_cat_dom"/>
</dbReference>
<feature type="domain" description="Protein kinase" evidence="1">
    <location>
        <begin position="1"/>
        <end position="95"/>
    </location>
</feature>
<evidence type="ECO:0000259" key="1">
    <source>
        <dbReference type="PROSITE" id="PS50011"/>
    </source>
</evidence>
<dbReference type="EMBL" id="FNAG01000003">
    <property type="protein sequence ID" value="SDD54318.1"/>
    <property type="molecule type" value="Genomic_DNA"/>
</dbReference>
<dbReference type="Gene3D" id="1.10.510.10">
    <property type="entry name" value="Transferase(Phosphotransferase) domain 1"/>
    <property type="match status" value="1"/>
</dbReference>
<dbReference type="Pfam" id="PF07714">
    <property type="entry name" value="PK_Tyr_Ser-Thr"/>
    <property type="match status" value="1"/>
</dbReference>
<keyword evidence="3" id="KW-1185">Reference proteome</keyword>
<dbReference type="GO" id="GO:0005524">
    <property type="term" value="F:ATP binding"/>
    <property type="evidence" value="ECO:0007669"/>
    <property type="project" value="InterPro"/>
</dbReference>
<dbReference type="InterPro" id="IPR011009">
    <property type="entry name" value="Kinase-like_dom_sf"/>
</dbReference>
<evidence type="ECO:0000313" key="2">
    <source>
        <dbReference type="EMBL" id="SDD54318.1"/>
    </source>
</evidence>
<protein>
    <submittedName>
        <fullName evidence="2">Protein tyrosine kinase</fullName>
    </submittedName>
</protein>
<dbReference type="GO" id="GO:0004672">
    <property type="term" value="F:protein kinase activity"/>
    <property type="evidence" value="ECO:0007669"/>
    <property type="project" value="InterPro"/>
</dbReference>
<keyword evidence="2" id="KW-0808">Transferase</keyword>
<dbReference type="PROSITE" id="PS50011">
    <property type="entry name" value="PROTEIN_KINASE_DOM"/>
    <property type="match status" value="1"/>
</dbReference>
<accession>A0A1G6VL82</accession>
<dbReference type="STRING" id="265719.SAMN04488509_103147"/>
<keyword evidence="2" id="KW-0418">Kinase</keyword>
<dbReference type="InterPro" id="IPR000719">
    <property type="entry name" value="Prot_kinase_dom"/>
</dbReference>
<name>A0A1G6VL82_9GAMM</name>